<gene>
    <name evidence="1" type="ORF">FG382_15190</name>
</gene>
<organism evidence="1 2">
    <name type="scientific">Psychrobacillus lasiicapitis</name>
    <dbReference type="NCBI Taxonomy" id="1636719"/>
    <lineage>
        <taxon>Bacteria</taxon>
        <taxon>Bacillati</taxon>
        <taxon>Bacillota</taxon>
        <taxon>Bacilli</taxon>
        <taxon>Bacillales</taxon>
        <taxon>Bacillaceae</taxon>
        <taxon>Psychrobacillus</taxon>
    </lineage>
</organism>
<evidence type="ECO:0000313" key="1">
    <source>
        <dbReference type="EMBL" id="TQR11296.1"/>
    </source>
</evidence>
<keyword evidence="2" id="KW-1185">Reference proteome</keyword>
<proteinExistence type="predicted"/>
<evidence type="ECO:0000313" key="2">
    <source>
        <dbReference type="Proteomes" id="UP000317316"/>
    </source>
</evidence>
<evidence type="ECO:0008006" key="3">
    <source>
        <dbReference type="Google" id="ProtNLM"/>
    </source>
</evidence>
<name>A0A544T1G8_9BACI</name>
<dbReference type="RefSeq" id="WP_142539742.1">
    <property type="nucleotide sequence ID" value="NZ_BMIE01000007.1"/>
</dbReference>
<accession>A0A544T1G8</accession>
<comment type="caution">
    <text evidence="1">The sequence shown here is derived from an EMBL/GenBank/DDBJ whole genome shotgun (WGS) entry which is preliminary data.</text>
</comment>
<dbReference type="OrthoDB" id="2964978at2"/>
<sequence length="171" mass="19872">MYDPTIFENLKVAFENHVYDLDNIDHQIHITNRTDRMDFSVLAREFAIQFTLVAKQEVIAEIILKASLEDLAGEILETPGKQLGCSLLLRFYKQVQHIELQCSKIEQALNEIWEDEIELTQTVSHIYKKEAPDYLDTIEVDFIHKINEENMSEIADFLDHVLETLEALHGI</sequence>
<dbReference type="Proteomes" id="UP000317316">
    <property type="component" value="Unassembled WGS sequence"/>
</dbReference>
<dbReference type="AlphaFoldDB" id="A0A544T1G8"/>
<reference evidence="1 2" key="1">
    <citation type="submission" date="2019-05" db="EMBL/GenBank/DDBJ databases">
        <title>Psychrobacillus vulpis sp. nov., a new species isolated from feces of a red fox that inhabits in The Tablas de Daimiel Natural Park, Albacete, Spain.</title>
        <authorList>
            <person name="Rodriguez M."/>
            <person name="Reina J.C."/>
            <person name="Bejar V."/>
            <person name="Llamas I."/>
        </authorList>
    </citation>
    <scope>NUCLEOTIDE SEQUENCE [LARGE SCALE GENOMIC DNA]</scope>
    <source>
        <strain evidence="1 2">NEAU-3TGS17</strain>
    </source>
</reference>
<protein>
    <recommendedName>
        <fullName evidence="3">Group-specific protein</fullName>
    </recommendedName>
</protein>
<dbReference type="EMBL" id="VDGH01000009">
    <property type="protein sequence ID" value="TQR11296.1"/>
    <property type="molecule type" value="Genomic_DNA"/>
</dbReference>